<evidence type="ECO:0000256" key="1">
    <source>
        <dbReference type="SAM" id="MobiDB-lite"/>
    </source>
</evidence>
<dbReference type="EMBL" id="BKCJ011869458">
    <property type="protein sequence ID" value="GFD59806.1"/>
    <property type="molecule type" value="Genomic_DNA"/>
</dbReference>
<feature type="non-terminal residue" evidence="2">
    <location>
        <position position="1"/>
    </location>
</feature>
<comment type="caution">
    <text evidence="2">The sequence shown here is derived from an EMBL/GenBank/DDBJ whole genome shotgun (WGS) entry which is preliminary data.</text>
</comment>
<sequence>APAGCTLKCTGHQTVQHGKLSGTAGHVDRKSHNNICAAAAEAPARVAQTRSWRTPRREGIVKKDRRYRR</sequence>
<name>A0A699XPL6_TANCI</name>
<feature type="region of interest" description="Disordered" evidence="1">
    <location>
        <begin position="47"/>
        <end position="69"/>
    </location>
</feature>
<proteinExistence type="predicted"/>
<reference evidence="2" key="1">
    <citation type="journal article" date="2019" name="Sci. Rep.">
        <title>Draft genome of Tanacetum cinerariifolium, the natural source of mosquito coil.</title>
        <authorList>
            <person name="Yamashiro T."/>
            <person name="Shiraishi A."/>
            <person name="Satake H."/>
            <person name="Nakayama K."/>
        </authorList>
    </citation>
    <scope>NUCLEOTIDE SEQUENCE</scope>
</reference>
<gene>
    <name evidence="2" type="ORF">Tci_931775</name>
</gene>
<protein>
    <submittedName>
        <fullName evidence="2">Uncharacterized protein</fullName>
    </submittedName>
</protein>
<accession>A0A699XPL6</accession>
<organism evidence="2">
    <name type="scientific">Tanacetum cinerariifolium</name>
    <name type="common">Dalmatian daisy</name>
    <name type="synonym">Chrysanthemum cinerariifolium</name>
    <dbReference type="NCBI Taxonomy" id="118510"/>
    <lineage>
        <taxon>Eukaryota</taxon>
        <taxon>Viridiplantae</taxon>
        <taxon>Streptophyta</taxon>
        <taxon>Embryophyta</taxon>
        <taxon>Tracheophyta</taxon>
        <taxon>Spermatophyta</taxon>
        <taxon>Magnoliopsida</taxon>
        <taxon>eudicotyledons</taxon>
        <taxon>Gunneridae</taxon>
        <taxon>Pentapetalae</taxon>
        <taxon>asterids</taxon>
        <taxon>campanulids</taxon>
        <taxon>Asterales</taxon>
        <taxon>Asteraceae</taxon>
        <taxon>Asteroideae</taxon>
        <taxon>Anthemideae</taxon>
        <taxon>Anthemidinae</taxon>
        <taxon>Tanacetum</taxon>
    </lineage>
</organism>
<dbReference type="AlphaFoldDB" id="A0A699XPL6"/>
<evidence type="ECO:0000313" key="2">
    <source>
        <dbReference type="EMBL" id="GFD59806.1"/>
    </source>
</evidence>